<comment type="cofactor">
    <cofactor evidence="12">
        <name>Zn(2+)</name>
        <dbReference type="ChEBI" id="CHEBI:29105"/>
    </cofactor>
    <text evidence="12">Binds 1 zinc ion per subunit.</text>
</comment>
<name>A0A0C5W2J2_9GAMM</name>
<evidence type="ECO:0000256" key="7">
    <source>
        <dbReference type="ARBA" id="ARBA00022801"/>
    </source>
</evidence>
<dbReference type="GO" id="GO:0008270">
    <property type="term" value="F:zinc ion binding"/>
    <property type="evidence" value="ECO:0007669"/>
    <property type="project" value="UniProtKB-UniRule"/>
</dbReference>
<dbReference type="Pfam" id="PF01435">
    <property type="entry name" value="Peptidase_M48"/>
    <property type="match status" value="1"/>
</dbReference>
<comment type="similarity">
    <text evidence="2 12">Belongs to the peptidase M48B family.</text>
</comment>
<dbReference type="PANTHER" id="PTHR43221:SF1">
    <property type="entry name" value="PROTEASE HTPX"/>
    <property type="match status" value="1"/>
</dbReference>
<dbReference type="Gene3D" id="3.30.2010.10">
    <property type="entry name" value="Metalloproteases ('zincins'), catalytic domain"/>
    <property type="match status" value="1"/>
</dbReference>
<keyword evidence="6 12" id="KW-0479">Metal-binding</keyword>
<evidence type="ECO:0000313" key="14">
    <source>
        <dbReference type="EMBL" id="AJQ96894.1"/>
    </source>
</evidence>
<gene>
    <name evidence="12" type="primary">htpX</name>
    <name evidence="14" type="ORF">YC6258_04862</name>
</gene>
<dbReference type="STRING" id="1445510.YC6258_04862"/>
<keyword evidence="4 12" id="KW-0645">Protease</keyword>
<dbReference type="KEGG" id="gsn:YC6258_04862"/>
<evidence type="ECO:0000256" key="4">
    <source>
        <dbReference type="ARBA" id="ARBA00022670"/>
    </source>
</evidence>
<evidence type="ECO:0000256" key="11">
    <source>
        <dbReference type="ARBA" id="ARBA00023136"/>
    </source>
</evidence>
<dbReference type="HAMAP" id="MF_00188">
    <property type="entry name" value="Pept_M48_protease_HtpX"/>
    <property type="match status" value="1"/>
</dbReference>
<protein>
    <recommendedName>
        <fullName evidence="12">Protease HtpX</fullName>
        <ecNumber evidence="12">3.4.24.-</ecNumber>
    </recommendedName>
    <alternativeName>
        <fullName evidence="12">Heat shock protein HtpX</fullName>
    </alternativeName>
</protein>
<evidence type="ECO:0000256" key="6">
    <source>
        <dbReference type="ARBA" id="ARBA00022723"/>
    </source>
</evidence>
<evidence type="ECO:0000256" key="5">
    <source>
        <dbReference type="ARBA" id="ARBA00022692"/>
    </source>
</evidence>
<keyword evidence="11 12" id="KW-0472">Membrane</keyword>
<feature type="transmembrane region" description="Helical" evidence="12">
    <location>
        <begin position="37"/>
        <end position="57"/>
    </location>
</feature>
<feature type="binding site" evidence="12">
    <location>
        <position position="224"/>
    </location>
    <ligand>
        <name>Zn(2+)</name>
        <dbReference type="ChEBI" id="CHEBI:29105"/>
        <note>catalytic</note>
    </ligand>
</feature>
<dbReference type="Proteomes" id="UP000032266">
    <property type="component" value="Chromosome"/>
</dbReference>
<feature type="domain" description="Peptidase M48" evidence="13">
    <location>
        <begin position="77"/>
        <end position="287"/>
    </location>
</feature>
<dbReference type="EC" id="3.4.24.-" evidence="12"/>
<dbReference type="OrthoDB" id="15218at2"/>
<feature type="transmembrane region" description="Helical" evidence="12">
    <location>
        <begin position="153"/>
        <end position="174"/>
    </location>
</feature>
<evidence type="ECO:0000256" key="3">
    <source>
        <dbReference type="ARBA" id="ARBA00022475"/>
    </source>
</evidence>
<dbReference type="GO" id="GO:0006508">
    <property type="term" value="P:proteolysis"/>
    <property type="evidence" value="ECO:0007669"/>
    <property type="project" value="UniProtKB-KW"/>
</dbReference>
<dbReference type="InterPro" id="IPR050083">
    <property type="entry name" value="HtpX_protease"/>
</dbReference>
<dbReference type="GO" id="GO:0004222">
    <property type="term" value="F:metalloendopeptidase activity"/>
    <property type="evidence" value="ECO:0007669"/>
    <property type="project" value="UniProtKB-UniRule"/>
</dbReference>
<dbReference type="CDD" id="cd07335">
    <property type="entry name" value="M48B_HtpX_like"/>
    <property type="match status" value="1"/>
</dbReference>
<keyword evidence="7 12" id="KW-0378">Hydrolase</keyword>
<dbReference type="RefSeq" id="WP_044618793.1">
    <property type="nucleotide sequence ID" value="NZ_CP007142.1"/>
</dbReference>
<keyword evidence="10 12" id="KW-0482">Metalloprotease</keyword>
<keyword evidence="9 12" id="KW-1133">Transmembrane helix</keyword>
<evidence type="ECO:0000256" key="10">
    <source>
        <dbReference type="ARBA" id="ARBA00023049"/>
    </source>
</evidence>
<dbReference type="PATRIC" id="fig|1445510.3.peg.4824"/>
<evidence type="ECO:0000256" key="12">
    <source>
        <dbReference type="HAMAP-Rule" id="MF_00188"/>
    </source>
</evidence>
<evidence type="ECO:0000313" key="15">
    <source>
        <dbReference type="Proteomes" id="UP000032266"/>
    </source>
</evidence>
<dbReference type="NCBIfam" id="NF003965">
    <property type="entry name" value="PRK05457.1"/>
    <property type="match status" value="1"/>
</dbReference>
<keyword evidence="5 12" id="KW-0812">Transmembrane</keyword>
<dbReference type="MEROPS" id="M48.002"/>
<dbReference type="PANTHER" id="PTHR43221">
    <property type="entry name" value="PROTEASE HTPX"/>
    <property type="match status" value="1"/>
</dbReference>
<evidence type="ECO:0000256" key="1">
    <source>
        <dbReference type="ARBA" id="ARBA00004651"/>
    </source>
</evidence>
<dbReference type="HOGENOM" id="CLU_042266_1_0_6"/>
<dbReference type="InterPro" id="IPR001915">
    <property type="entry name" value="Peptidase_M48"/>
</dbReference>
<evidence type="ECO:0000256" key="8">
    <source>
        <dbReference type="ARBA" id="ARBA00022833"/>
    </source>
</evidence>
<dbReference type="AlphaFoldDB" id="A0A0C5W2J2"/>
<evidence type="ECO:0000259" key="13">
    <source>
        <dbReference type="Pfam" id="PF01435"/>
    </source>
</evidence>
<feature type="active site" evidence="12">
    <location>
        <position position="144"/>
    </location>
</feature>
<dbReference type="InterPro" id="IPR022919">
    <property type="entry name" value="Pept_M48_protease_HtpX"/>
</dbReference>
<comment type="subcellular location">
    <subcellularLocation>
        <location evidence="1 12">Cell membrane</location>
        <topology evidence="1 12">Multi-pass membrane protein</topology>
    </subcellularLocation>
</comment>
<reference evidence="14 15" key="1">
    <citation type="submission" date="2014-01" db="EMBL/GenBank/DDBJ databases">
        <title>Full genme sequencing of cellulolytic bacterium Gynuella sunshinyii YC6258T gen. nov., sp. nov.</title>
        <authorList>
            <person name="Khan H."/>
            <person name="Chung E.J."/>
            <person name="Chung Y.R."/>
        </authorList>
    </citation>
    <scope>NUCLEOTIDE SEQUENCE [LARGE SCALE GENOMIC DNA]</scope>
    <source>
        <strain evidence="14 15">YC6258</strain>
    </source>
</reference>
<evidence type="ECO:0000256" key="2">
    <source>
        <dbReference type="ARBA" id="ARBA00009779"/>
    </source>
</evidence>
<dbReference type="EMBL" id="CP007142">
    <property type="protein sequence ID" value="AJQ96894.1"/>
    <property type="molecule type" value="Genomic_DNA"/>
</dbReference>
<proteinExistence type="inferred from homology"/>
<organism evidence="14 15">
    <name type="scientific">Gynuella sunshinyii YC6258</name>
    <dbReference type="NCBI Taxonomy" id="1445510"/>
    <lineage>
        <taxon>Bacteria</taxon>
        <taxon>Pseudomonadati</taxon>
        <taxon>Pseudomonadota</taxon>
        <taxon>Gammaproteobacteria</taxon>
        <taxon>Oceanospirillales</taxon>
        <taxon>Saccharospirillaceae</taxon>
        <taxon>Gynuella</taxon>
    </lineage>
</organism>
<feature type="binding site" evidence="12">
    <location>
        <position position="143"/>
    </location>
    <ligand>
        <name>Zn(2+)</name>
        <dbReference type="ChEBI" id="CHEBI:29105"/>
        <note>catalytic</note>
    </ligand>
</feature>
<feature type="transmembrane region" description="Helical" evidence="12">
    <location>
        <begin position="12"/>
        <end position="31"/>
    </location>
</feature>
<sequence>MMRSVLFLATNLAVVLTFGVFLNIILPALGIQTGNMMGLLIFCMLFGVGGSFISLMLSKKMALMSVGGKVIDTPQNSEERWLVNTVARLAKQAGLPMPEVALYQSPDINAFATGSGKDKSLVAVSTGLLHSMNQDEREAVLAHELSHIANGDMVTMALIQGVLNTFVMFFARIVAEIISNAVRSNNQSGEGLGFLARMGIIFVMEMVFGLIASVIAMWFSRQREYRADAGAGCLVGKEKMIAALQRLKQSQPSHLEGQLTAFGIIGRPRDLLSSHPSLDDRIRALQSAS</sequence>
<keyword evidence="12" id="KW-0346">Stress response</keyword>
<keyword evidence="3 12" id="KW-1003">Cell membrane</keyword>
<feature type="transmembrane region" description="Helical" evidence="12">
    <location>
        <begin position="194"/>
        <end position="219"/>
    </location>
</feature>
<accession>A0A0C5W2J2</accession>
<keyword evidence="8 12" id="KW-0862">Zinc</keyword>
<dbReference type="GO" id="GO:0005886">
    <property type="term" value="C:plasma membrane"/>
    <property type="evidence" value="ECO:0007669"/>
    <property type="project" value="UniProtKB-SubCell"/>
</dbReference>
<feature type="binding site" evidence="12">
    <location>
        <position position="147"/>
    </location>
    <ligand>
        <name>Zn(2+)</name>
        <dbReference type="ChEBI" id="CHEBI:29105"/>
        <note>catalytic</note>
    </ligand>
</feature>
<evidence type="ECO:0000256" key="9">
    <source>
        <dbReference type="ARBA" id="ARBA00022989"/>
    </source>
</evidence>
<keyword evidence="15" id="KW-1185">Reference proteome</keyword>